<name>G5GEA0_9BACT</name>
<sequence>MMEQKEKILAETNMPVATAKEELRWWAMSAVYNRSMKAKQMLDGWGVENFVPMKTVMRTYAGRKTRQRIPAISNLIFVRASEVRMQEVKERSRILQYLCMRQDGRNRRIIVPDDDMAAFQRVAGAEEEVLYFRPEEIDFERGDRVRIHGGDFDGVEGVFVKVQGKRNKMVVVTIPTLVSVATLTFAPELLEKI</sequence>
<dbReference type="InterPro" id="IPR006645">
    <property type="entry name" value="NGN-like_dom"/>
</dbReference>
<dbReference type="NCBIfam" id="NF033644">
    <property type="entry name" value="antiterm_UpxY"/>
    <property type="match status" value="1"/>
</dbReference>
<dbReference type="eggNOG" id="COG0250">
    <property type="taxonomic scope" value="Bacteria"/>
</dbReference>
<dbReference type="OrthoDB" id="1491263at2"/>
<comment type="caution">
    <text evidence="3">The sequence shown here is derived from an EMBL/GenBank/DDBJ whole genome shotgun (WGS) entry which is preliminary data.</text>
</comment>
<gene>
    <name evidence="3" type="ORF">HMPREF9332_01902</name>
</gene>
<organism evidence="3 4">
    <name type="scientific">Alloprevotella rava F0323</name>
    <dbReference type="NCBI Taxonomy" id="679199"/>
    <lineage>
        <taxon>Bacteria</taxon>
        <taxon>Pseudomonadati</taxon>
        <taxon>Bacteroidota</taxon>
        <taxon>Bacteroidia</taxon>
        <taxon>Bacteroidales</taxon>
        <taxon>Prevotellaceae</taxon>
        <taxon>Alloprevotella</taxon>
    </lineage>
</organism>
<feature type="domain" description="NusG-like N-terminal" evidence="2">
    <location>
        <begin position="24"/>
        <end position="119"/>
    </location>
</feature>
<evidence type="ECO:0000313" key="3">
    <source>
        <dbReference type="EMBL" id="EHG21021.1"/>
    </source>
</evidence>
<dbReference type="EMBL" id="ACZK01000036">
    <property type="protein sequence ID" value="EHG21021.1"/>
    <property type="molecule type" value="Genomic_DNA"/>
</dbReference>
<dbReference type="HOGENOM" id="CLU_067287_3_0_10"/>
<evidence type="ECO:0000313" key="4">
    <source>
        <dbReference type="Proteomes" id="UP000015993"/>
    </source>
</evidence>
<dbReference type="SUPFAM" id="SSF50104">
    <property type="entry name" value="Translation proteins SH3-like domain"/>
    <property type="match status" value="1"/>
</dbReference>
<proteinExistence type="predicted"/>
<evidence type="ECO:0000256" key="1">
    <source>
        <dbReference type="ARBA" id="ARBA00023163"/>
    </source>
</evidence>
<dbReference type="STRING" id="679199.HMPREF9332_01902"/>
<dbReference type="InterPro" id="IPR036735">
    <property type="entry name" value="NGN_dom_sf"/>
</dbReference>
<protein>
    <recommendedName>
        <fullName evidence="2">NusG-like N-terminal domain-containing protein</fullName>
    </recommendedName>
</protein>
<dbReference type="InterPro" id="IPR008991">
    <property type="entry name" value="Translation_prot_SH3-like_sf"/>
</dbReference>
<evidence type="ECO:0000259" key="2">
    <source>
        <dbReference type="Pfam" id="PF02357"/>
    </source>
</evidence>
<dbReference type="AlphaFoldDB" id="G5GEA0"/>
<accession>G5GEA0</accession>
<dbReference type="Pfam" id="PF02357">
    <property type="entry name" value="NusG"/>
    <property type="match status" value="1"/>
</dbReference>
<dbReference type="GO" id="GO:0006354">
    <property type="term" value="P:DNA-templated transcription elongation"/>
    <property type="evidence" value="ECO:0007669"/>
    <property type="project" value="InterPro"/>
</dbReference>
<dbReference type="Gene3D" id="3.30.70.940">
    <property type="entry name" value="NusG, N-terminal domain"/>
    <property type="match status" value="1"/>
</dbReference>
<keyword evidence="4" id="KW-1185">Reference proteome</keyword>
<keyword evidence="1" id="KW-0804">Transcription</keyword>
<dbReference type="RefSeq" id="WP_009348443.1">
    <property type="nucleotide sequence ID" value="NZ_JH376837.1"/>
</dbReference>
<dbReference type="Proteomes" id="UP000015993">
    <property type="component" value="Unassembled WGS sequence"/>
</dbReference>
<reference evidence="3 4" key="1">
    <citation type="submission" date="2011-08" db="EMBL/GenBank/DDBJ databases">
        <title>The Genome Sequence of Prevotella sp. oral taxon 302 str. F0323.</title>
        <authorList>
            <consortium name="The Broad Institute Genome Sequencing Platform"/>
            <person name="Earl A."/>
            <person name="Ward D."/>
            <person name="Feldgarden M."/>
            <person name="Gevers D."/>
            <person name="Izard J."/>
            <person name="Blanton J.M."/>
            <person name="Baranova O.V."/>
            <person name="Tanner A.C."/>
            <person name="Dewhirst F.E."/>
            <person name="Young S.K."/>
            <person name="Zeng Q."/>
            <person name="Gargeya S."/>
            <person name="Fitzgerald M."/>
            <person name="Haas B."/>
            <person name="Abouelleil A."/>
            <person name="Alvarado L."/>
            <person name="Arachchi H.M."/>
            <person name="Berlin A."/>
            <person name="Brown A."/>
            <person name="Chapman S.B."/>
            <person name="Chen Z."/>
            <person name="Dunbar C."/>
            <person name="Freedman E."/>
            <person name="Gearin G."/>
            <person name="Gellesch M."/>
            <person name="Goldberg J."/>
            <person name="Griggs A."/>
            <person name="Gujja S."/>
            <person name="Heiman D."/>
            <person name="Howarth C."/>
            <person name="Larson L."/>
            <person name="Lui A."/>
            <person name="MacDonald P.J.P."/>
            <person name="Montmayeur A."/>
            <person name="Murphy C."/>
            <person name="Neiman D."/>
            <person name="Pearson M."/>
            <person name="Priest M."/>
            <person name="Roberts A."/>
            <person name="Saif S."/>
            <person name="Shea T."/>
            <person name="Shenoy N."/>
            <person name="Sisk P."/>
            <person name="Stolte C."/>
            <person name="Sykes S."/>
            <person name="Wortman J."/>
            <person name="Nusbaum C."/>
            <person name="Birren B."/>
        </authorList>
    </citation>
    <scope>NUCLEOTIDE SEQUENCE [LARGE SCALE GENOMIC DNA]</scope>
    <source>
        <strain evidence="3 4">F0323</strain>
    </source>
</reference>
<dbReference type="CDD" id="cd09895">
    <property type="entry name" value="NGN_SP_UpxY"/>
    <property type="match status" value="1"/>
</dbReference>
<dbReference type="SUPFAM" id="SSF82679">
    <property type="entry name" value="N-utilization substance G protein NusG, N-terminal domain"/>
    <property type="match status" value="1"/>
</dbReference>